<organism evidence="1 2">
    <name type="scientific">Trachymyrmex cornetzi</name>
    <dbReference type="NCBI Taxonomy" id="471704"/>
    <lineage>
        <taxon>Eukaryota</taxon>
        <taxon>Metazoa</taxon>
        <taxon>Ecdysozoa</taxon>
        <taxon>Arthropoda</taxon>
        <taxon>Hexapoda</taxon>
        <taxon>Insecta</taxon>
        <taxon>Pterygota</taxon>
        <taxon>Neoptera</taxon>
        <taxon>Endopterygota</taxon>
        <taxon>Hymenoptera</taxon>
        <taxon>Apocrita</taxon>
        <taxon>Aculeata</taxon>
        <taxon>Formicoidea</taxon>
        <taxon>Formicidae</taxon>
        <taxon>Myrmicinae</taxon>
        <taxon>Trachymyrmex</taxon>
    </lineage>
</organism>
<sequence length="102" mass="11773">MAQTFVGTQKHVRDCEISRKNSDETDVLLSLVEIASPRKEERSSDAYWRRFLVKVETDTQGSILDHLDVHSNVRLLLADETVSLSSVHDKEEYLYLLTLEDH</sequence>
<dbReference type="AlphaFoldDB" id="A0A195DE98"/>
<protein>
    <submittedName>
        <fullName evidence="1">Uncharacterized protein</fullName>
    </submittedName>
</protein>
<evidence type="ECO:0000313" key="1">
    <source>
        <dbReference type="EMBL" id="KYN11157.1"/>
    </source>
</evidence>
<keyword evidence="2" id="KW-1185">Reference proteome</keyword>
<reference evidence="1 2" key="1">
    <citation type="submission" date="2015-09" db="EMBL/GenBank/DDBJ databases">
        <title>Trachymyrmex cornetzi WGS genome.</title>
        <authorList>
            <person name="Nygaard S."/>
            <person name="Hu H."/>
            <person name="Boomsma J."/>
            <person name="Zhang G."/>
        </authorList>
    </citation>
    <scope>NUCLEOTIDE SEQUENCE [LARGE SCALE GENOMIC DNA]</scope>
    <source>
        <strain evidence="1">Tcor2-1</strain>
        <tissue evidence="1">Whole body</tissue>
    </source>
</reference>
<proteinExistence type="predicted"/>
<accession>A0A195DE98</accession>
<name>A0A195DE98_9HYME</name>
<dbReference type="EMBL" id="KQ980953">
    <property type="protein sequence ID" value="KYN11157.1"/>
    <property type="molecule type" value="Genomic_DNA"/>
</dbReference>
<dbReference type="Proteomes" id="UP000078492">
    <property type="component" value="Unassembled WGS sequence"/>
</dbReference>
<evidence type="ECO:0000313" key="2">
    <source>
        <dbReference type="Proteomes" id="UP000078492"/>
    </source>
</evidence>
<gene>
    <name evidence="1" type="ORF">ALC57_16706</name>
</gene>